<accession>A0A378I217</accession>
<feature type="domain" description="GH15-like" evidence="9">
    <location>
        <begin position="40"/>
        <end position="413"/>
    </location>
</feature>
<comment type="catalytic activity">
    <reaction evidence="1">
        <text>Hydrolysis of terminal (1-&gt;4)-linked alpha-D-glucose residues successively from non-reducing ends of the chains with release of beta-D-glucose.</text>
        <dbReference type="EC" id="3.2.1.3"/>
    </reaction>
</comment>
<dbReference type="Pfam" id="PF00723">
    <property type="entry name" value="Glyco_hydro_15"/>
    <property type="match status" value="1"/>
</dbReference>
<gene>
    <name evidence="10" type="ORF">NCTC13315_01248</name>
</gene>
<dbReference type="SUPFAM" id="SSF48208">
    <property type="entry name" value="Six-hairpin glycosidases"/>
    <property type="match status" value="1"/>
</dbReference>
<keyword evidence="6" id="KW-0326">Glycosidase</keyword>
<feature type="chain" id="PRO_5016748194" description="glucan 1,4-alpha-glucosidase" evidence="8">
    <location>
        <begin position="19"/>
        <end position="426"/>
    </location>
</feature>
<evidence type="ECO:0000313" key="10">
    <source>
        <dbReference type="EMBL" id="STX28715.1"/>
    </source>
</evidence>
<dbReference type="RefSeq" id="WP_115302440.1">
    <property type="nucleotide sequence ID" value="NZ_CAAAHO010000001.1"/>
</dbReference>
<evidence type="ECO:0000313" key="11">
    <source>
        <dbReference type="Proteomes" id="UP000254968"/>
    </source>
</evidence>
<evidence type="ECO:0000256" key="6">
    <source>
        <dbReference type="ARBA" id="ARBA00023295"/>
    </source>
</evidence>
<name>A0A378I217_9GAMM</name>
<dbReference type="EMBL" id="UGNV01000001">
    <property type="protein sequence ID" value="STX28715.1"/>
    <property type="molecule type" value="Genomic_DNA"/>
</dbReference>
<keyword evidence="11" id="KW-1185">Reference proteome</keyword>
<dbReference type="InterPro" id="IPR000165">
    <property type="entry name" value="Glucoamylase"/>
</dbReference>
<dbReference type="InterPro" id="IPR011613">
    <property type="entry name" value="GH15-like"/>
</dbReference>
<keyword evidence="5" id="KW-0119">Carbohydrate metabolism</keyword>
<dbReference type="EC" id="3.2.1.3" evidence="3"/>
<reference evidence="10 11" key="1">
    <citation type="submission" date="2018-06" db="EMBL/GenBank/DDBJ databases">
        <authorList>
            <consortium name="Pathogen Informatics"/>
            <person name="Doyle S."/>
        </authorList>
    </citation>
    <scope>NUCLEOTIDE SEQUENCE [LARGE SCALE GENOMIC DNA]</scope>
    <source>
        <strain evidence="10 11">NCTC13315</strain>
    </source>
</reference>
<comment type="similarity">
    <text evidence="2">Belongs to the glycosyl hydrolase 15 family.</text>
</comment>
<keyword evidence="4" id="KW-0378">Hydrolase</keyword>
<sequence>MKRSLILSLCMLSWQSYAAVFSTAEIETLKENFLANINEEGAVVASPSQIYPNYYFDWIRDAAITMSLVESWYENTHSAQDKTRLLNYVSWTEKVQNQIDSLPDQHILGEPKFYLNGFPYDGPWGRPQHDGPALRALTFIHFAQVLLKDKEMDYVNAHLYNKNNLSASPGIIKTDLDFVAEHWQDNNFDLWEEVYGHHFFTEMVQRKALIEGAQFARELRDDQKAQYYETQAKLITEDLNQFIDNSHKTIQATRPPHPGPQKTQELDSSVILATLLGNTHDNVFAPTNDYIKNTALALKEQFKAYPINDNHSDAILFGRYIDDIYDGYGNGEGNPWFILTATMAEYYYTLGTMLPANNKAKLSSYMGQGDGYLSLIKEYAPTLYISEQINRHTGAQQGAYSLTWSYVSILRALAVREKLATMIATI</sequence>
<keyword evidence="7" id="KW-0624">Polysaccharide degradation</keyword>
<dbReference type="AlphaFoldDB" id="A0A378I217"/>
<dbReference type="GO" id="GO:0004339">
    <property type="term" value="F:glucan 1,4-alpha-glucosidase activity"/>
    <property type="evidence" value="ECO:0007669"/>
    <property type="project" value="UniProtKB-EC"/>
</dbReference>
<keyword evidence="8" id="KW-0732">Signal</keyword>
<dbReference type="GO" id="GO:0000272">
    <property type="term" value="P:polysaccharide catabolic process"/>
    <property type="evidence" value="ECO:0007669"/>
    <property type="project" value="UniProtKB-KW"/>
</dbReference>
<dbReference type="Proteomes" id="UP000254968">
    <property type="component" value="Unassembled WGS sequence"/>
</dbReference>
<evidence type="ECO:0000256" key="2">
    <source>
        <dbReference type="ARBA" id="ARBA00006188"/>
    </source>
</evidence>
<dbReference type="PANTHER" id="PTHR31616:SF9">
    <property type="entry name" value="GLUCOAMYLASE, INTRACELLULAR SPORULATION-SPECIFIC"/>
    <property type="match status" value="1"/>
</dbReference>
<evidence type="ECO:0000256" key="4">
    <source>
        <dbReference type="ARBA" id="ARBA00022801"/>
    </source>
</evidence>
<protein>
    <recommendedName>
        <fullName evidence="3">glucan 1,4-alpha-glucosidase</fullName>
        <ecNumber evidence="3">3.2.1.3</ecNumber>
    </recommendedName>
</protein>
<dbReference type="Gene3D" id="1.50.10.10">
    <property type="match status" value="1"/>
</dbReference>
<dbReference type="InterPro" id="IPR012341">
    <property type="entry name" value="6hp_glycosidase-like_sf"/>
</dbReference>
<evidence type="ECO:0000259" key="9">
    <source>
        <dbReference type="Pfam" id="PF00723"/>
    </source>
</evidence>
<evidence type="ECO:0000256" key="1">
    <source>
        <dbReference type="ARBA" id="ARBA00001863"/>
    </source>
</evidence>
<dbReference type="PRINTS" id="PR00736">
    <property type="entry name" value="GLHYDRLASE15"/>
</dbReference>
<organism evidence="10 11">
    <name type="scientific">Legionella beliardensis</name>
    <dbReference type="NCBI Taxonomy" id="91822"/>
    <lineage>
        <taxon>Bacteria</taxon>
        <taxon>Pseudomonadati</taxon>
        <taxon>Pseudomonadota</taxon>
        <taxon>Gammaproteobacteria</taxon>
        <taxon>Legionellales</taxon>
        <taxon>Legionellaceae</taxon>
        <taxon>Legionella</taxon>
    </lineage>
</organism>
<proteinExistence type="inferred from homology"/>
<evidence type="ECO:0000256" key="3">
    <source>
        <dbReference type="ARBA" id="ARBA00012593"/>
    </source>
</evidence>
<evidence type="ECO:0000256" key="8">
    <source>
        <dbReference type="SAM" id="SignalP"/>
    </source>
</evidence>
<dbReference type="PANTHER" id="PTHR31616">
    <property type="entry name" value="TREHALASE"/>
    <property type="match status" value="1"/>
</dbReference>
<dbReference type="OrthoDB" id="5641212at2"/>
<feature type="signal peptide" evidence="8">
    <location>
        <begin position="1"/>
        <end position="18"/>
    </location>
</feature>
<evidence type="ECO:0000256" key="7">
    <source>
        <dbReference type="ARBA" id="ARBA00023326"/>
    </source>
</evidence>
<dbReference type="InterPro" id="IPR008928">
    <property type="entry name" value="6-hairpin_glycosidase_sf"/>
</dbReference>
<evidence type="ECO:0000256" key="5">
    <source>
        <dbReference type="ARBA" id="ARBA00023277"/>
    </source>
</evidence>